<dbReference type="GO" id="GO:0008270">
    <property type="term" value="F:zinc ion binding"/>
    <property type="evidence" value="ECO:0007669"/>
    <property type="project" value="InterPro"/>
</dbReference>
<dbReference type="InterPro" id="IPR034151">
    <property type="entry name" value="TOPRIM_DnaG_bac"/>
</dbReference>
<reference evidence="1" key="1">
    <citation type="journal article" date="2021" name="Proc. Natl. Acad. Sci. U.S.A.">
        <title>A Catalog of Tens of Thousands of Viruses from Human Metagenomes Reveals Hidden Associations with Chronic Diseases.</title>
        <authorList>
            <person name="Tisza M.J."/>
            <person name="Buck C.B."/>
        </authorList>
    </citation>
    <scope>NUCLEOTIDE SEQUENCE</scope>
    <source>
        <strain evidence="1">CtZHD14</strain>
    </source>
</reference>
<sequence>MSYSKEDLKENIDYDDVFLLLDTLGAEPVDKGDYIVAKTICHCGNTSKLYYYSNSDYFQCYTQCGAFDVIELIQKIKGLDFNAAIYFLVNFFNLQWKINDKDDTEYNQEDWKIFDRQEELRAKARELEKFQFVELPEYDKNILTYYPQPIIGDWRDIGITKEVCDIMNIRYDPVELSVLIPHYDDNSRLVGIRRRTLVEEEEIWGKYRPWRNGHTQYNHPLSFNLYGLDIAKYNIQRCGTVVVYEAEKSVLNYISQFGVENDIAVAVCGSTFSKYQFELLRYYGAKEIIIAFDKDYHSLNDTENYEAFEKKMKKLGDKFNAQCNLSFIVDGEKNLLGYKDSPIDRGKEIFLDLFKDRKYLK</sequence>
<proteinExistence type="predicted"/>
<dbReference type="InterPro" id="IPR036977">
    <property type="entry name" value="DNA_primase_Znf_CHC2"/>
</dbReference>
<organism evidence="1">
    <name type="scientific">Siphoviridae sp. ctZHD14</name>
    <dbReference type="NCBI Taxonomy" id="2827891"/>
    <lineage>
        <taxon>Viruses</taxon>
        <taxon>Duplodnaviria</taxon>
        <taxon>Heunggongvirae</taxon>
        <taxon>Uroviricota</taxon>
        <taxon>Caudoviricetes</taxon>
    </lineage>
</organism>
<dbReference type="SUPFAM" id="SSF56731">
    <property type="entry name" value="DNA primase core"/>
    <property type="match status" value="1"/>
</dbReference>
<dbReference type="EMBL" id="BK032687">
    <property type="protein sequence ID" value="DAF55177.1"/>
    <property type="molecule type" value="Genomic_DNA"/>
</dbReference>
<accession>A0A8S5SVZ9</accession>
<dbReference type="GO" id="GO:0003677">
    <property type="term" value="F:DNA binding"/>
    <property type="evidence" value="ECO:0007669"/>
    <property type="project" value="InterPro"/>
</dbReference>
<dbReference type="Gene3D" id="3.40.1360.10">
    <property type="match status" value="1"/>
</dbReference>
<dbReference type="GO" id="GO:0006260">
    <property type="term" value="P:DNA replication"/>
    <property type="evidence" value="ECO:0007669"/>
    <property type="project" value="InterPro"/>
</dbReference>
<name>A0A8S5SVZ9_9CAUD</name>
<evidence type="ECO:0000313" key="1">
    <source>
        <dbReference type="EMBL" id="DAF55177.1"/>
    </source>
</evidence>
<dbReference type="Gene3D" id="3.90.580.10">
    <property type="entry name" value="Zinc finger, CHC2-type domain"/>
    <property type="match status" value="1"/>
</dbReference>
<dbReference type="CDD" id="cd03364">
    <property type="entry name" value="TOPRIM_DnaG_primases"/>
    <property type="match status" value="1"/>
</dbReference>
<dbReference type="SUPFAM" id="SSF57783">
    <property type="entry name" value="Zinc beta-ribbon"/>
    <property type="match status" value="1"/>
</dbReference>
<protein>
    <submittedName>
        <fullName evidence="1">DNA primase</fullName>
    </submittedName>
</protein>